<gene>
    <name evidence="1" type="ORF">IE53DRAFT_316163</name>
</gene>
<dbReference type="EMBL" id="KZ819953">
    <property type="protein sequence ID" value="PWN50245.1"/>
    <property type="molecule type" value="Genomic_DNA"/>
</dbReference>
<reference evidence="1 2" key="1">
    <citation type="journal article" date="2018" name="Mol. Biol. Evol.">
        <title>Broad Genomic Sampling Reveals a Smut Pathogenic Ancestry of the Fungal Clade Ustilaginomycotina.</title>
        <authorList>
            <person name="Kijpornyongpan T."/>
            <person name="Mondo S.J."/>
            <person name="Barry K."/>
            <person name="Sandor L."/>
            <person name="Lee J."/>
            <person name="Lipzen A."/>
            <person name="Pangilinan J."/>
            <person name="LaButti K."/>
            <person name="Hainaut M."/>
            <person name="Henrissat B."/>
            <person name="Grigoriev I.V."/>
            <person name="Spatafora J.W."/>
            <person name="Aime M.C."/>
        </authorList>
    </citation>
    <scope>NUCLEOTIDE SEQUENCE [LARGE SCALE GENOMIC DNA]</scope>
    <source>
        <strain evidence="1 2">SA 807</strain>
    </source>
</reference>
<protein>
    <submittedName>
        <fullName evidence="1">ARM repeat-containing protein</fullName>
    </submittedName>
</protein>
<proteinExistence type="predicted"/>
<organism evidence="1 2">
    <name type="scientific">Violaceomyces palustris</name>
    <dbReference type="NCBI Taxonomy" id="1673888"/>
    <lineage>
        <taxon>Eukaryota</taxon>
        <taxon>Fungi</taxon>
        <taxon>Dikarya</taxon>
        <taxon>Basidiomycota</taxon>
        <taxon>Ustilaginomycotina</taxon>
        <taxon>Ustilaginomycetes</taxon>
        <taxon>Violaceomycetales</taxon>
        <taxon>Violaceomycetaceae</taxon>
        <taxon>Violaceomyces</taxon>
    </lineage>
</organism>
<name>A0ACD0NWP4_9BASI</name>
<evidence type="ECO:0000313" key="2">
    <source>
        <dbReference type="Proteomes" id="UP000245626"/>
    </source>
</evidence>
<accession>A0ACD0NWP4</accession>
<evidence type="ECO:0000313" key="1">
    <source>
        <dbReference type="EMBL" id="PWN50245.1"/>
    </source>
</evidence>
<sequence length="696" mass="76328">MDVERAATKEETIKTSDTKASVPPAASSGKYIPPALRAAAAAAAESSGVVEVKGEQSVEQQKLRRQSQGLINRLGDSNIDAILTDFEGLYRTYRRADVTSTITRIILDTISSRSNLVDTFVVLYAAFVAAVHKAIGVEFGASFVQTLVEELVSHYEKLKKMDAEVEQMEEEDQPTKGKECLNLTVLVCHLYNLQVIACPLVYDLVKMFLGEGSGDNLSGNAGNGQSSKKSGVGMIETDVELLLKVVRCSGSQLRHDDPSSLKSIIQLTQDRVNSSSSPSNGKPTKLSSRSKFMLERLNDLKNNRSAKAIGNDSADPSSTVGQALTRMKKYLGGMGKKRTIRNHEPLRVTLKDLKDADKKGKWWLVGAAWTGHAEEDLEKAEGMTRFLPMSAATAKKGGALGGGASDEQAELFELAKKQGMNTEARRNVFVTLLSSEDYVDAAQKLLALRMNEVQRREIIRVLLHCLGSEKVYNPYYVLIGQQVCKDSHGMKVTLQYCLWDFLREIGEKEVGGRSMASRLDDGANEGEDSDEDDQDDEVKARKTNPRRIANLARAYGWWMAKGSITLNALKTINFTEVRSRGVTFLQLMIVNTILSTQTNSPVAQTLKPPKGSSGDEGSSSGQLKPLESVLLKGTSGNQELCKGLLLFCQRYLDRNHLKSLVGKERGVEFTLTRLEWGIQVMKDVLVIGSSSSFPSP</sequence>
<dbReference type="Proteomes" id="UP000245626">
    <property type="component" value="Unassembled WGS sequence"/>
</dbReference>
<keyword evidence="2" id="KW-1185">Reference proteome</keyword>